<gene>
    <name evidence="9" type="primary">smrA_1</name>
    <name evidence="6" type="synonym">smrB</name>
    <name evidence="9" type="ORF">GMA8713_00093</name>
</gene>
<dbReference type="OrthoDB" id="5795446at2"/>
<name>A0A128ERQ1_9GAMM</name>
<dbReference type="RefSeq" id="WP_062704669.1">
    <property type="nucleotide sequence ID" value="NZ_CAWRCI010000001.1"/>
</dbReference>
<dbReference type="SMART" id="SM00463">
    <property type="entry name" value="SMR"/>
    <property type="match status" value="1"/>
</dbReference>
<feature type="domain" description="Smr" evidence="8">
    <location>
        <begin position="98"/>
        <end position="173"/>
    </location>
</feature>
<keyword evidence="10" id="KW-1185">Reference proteome</keyword>
<dbReference type="PROSITE" id="PS50828">
    <property type="entry name" value="SMR"/>
    <property type="match status" value="1"/>
</dbReference>
<dbReference type="NCBIfam" id="NF003432">
    <property type="entry name" value="PRK04946.1"/>
    <property type="match status" value="1"/>
</dbReference>
<comment type="function">
    <text evidence="6">Acts as a ribosome collision sensor. Detects stalled/collided disomes (pairs of ribosomes where the leading ribosome is stalled and a second ribosome has collided with it) and endonucleolytically cleaves mRNA at the 5' boundary of the stalled ribosome. Stalled/collided disomes form a new interface (primarily via the 30S subunits) that binds SmrB. Cleaved mRNA becomes available for tmRNA ligation, leading to ribosomal subunit dissociation and rescue of stalled ribosomes.</text>
</comment>
<keyword evidence="5 6" id="KW-0694">RNA-binding</keyword>
<sequence>MSKKSPIPEDDDMSLFRDAVKGVKKLQQDTINPPRRQTTEQARKKQTESAARDHTFYFSDEFEPLLKEDGPTQYARTGVSKYEVKRLRRGVYVPDMFLDLHGMTQLEAKRELGALIAACIKEGVSCACVMHGIGKHILKQKTPLWLAQHPDVLAFHQAPLEFGGDGALLVLIEIPEK</sequence>
<evidence type="ECO:0000256" key="7">
    <source>
        <dbReference type="SAM" id="MobiDB-lite"/>
    </source>
</evidence>
<dbReference type="EC" id="3.1.-.-" evidence="6"/>
<dbReference type="AlphaFoldDB" id="A0A128ERQ1"/>
<dbReference type="PANTHER" id="PTHR35562:SF1">
    <property type="entry name" value="UPF0115 PROTEIN YFCN"/>
    <property type="match status" value="1"/>
</dbReference>
<keyword evidence="2 6" id="KW-0699">rRNA-binding</keyword>
<dbReference type="GO" id="GO:0016787">
    <property type="term" value="F:hydrolase activity"/>
    <property type="evidence" value="ECO:0007669"/>
    <property type="project" value="UniProtKB-KW"/>
</dbReference>
<evidence type="ECO:0000256" key="1">
    <source>
        <dbReference type="ARBA" id="ARBA00022722"/>
    </source>
</evidence>
<evidence type="ECO:0000313" key="10">
    <source>
        <dbReference type="Proteomes" id="UP000073601"/>
    </source>
</evidence>
<evidence type="ECO:0000259" key="8">
    <source>
        <dbReference type="PROSITE" id="PS50828"/>
    </source>
</evidence>
<evidence type="ECO:0000256" key="3">
    <source>
        <dbReference type="ARBA" id="ARBA00022759"/>
    </source>
</evidence>
<evidence type="ECO:0000256" key="6">
    <source>
        <dbReference type="HAMAP-Rule" id="MF_01042"/>
    </source>
</evidence>
<accession>A0A128ERQ1</accession>
<dbReference type="GO" id="GO:0004521">
    <property type="term" value="F:RNA endonuclease activity"/>
    <property type="evidence" value="ECO:0007669"/>
    <property type="project" value="UniProtKB-UniRule"/>
</dbReference>
<dbReference type="InterPro" id="IPR036063">
    <property type="entry name" value="Smr_dom_sf"/>
</dbReference>
<keyword evidence="3 6" id="KW-0255">Endonuclease</keyword>
<dbReference type="HAMAP" id="MF_01042">
    <property type="entry name" value="SmrB"/>
    <property type="match status" value="1"/>
</dbReference>
<organism evidence="9 10">
    <name type="scientific">Grimontia marina</name>
    <dbReference type="NCBI Taxonomy" id="646534"/>
    <lineage>
        <taxon>Bacteria</taxon>
        <taxon>Pseudomonadati</taxon>
        <taxon>Pseudomonadota</taxon>
        <taxon>Gammaproteobacteria</taxon>
        <taxon>Vibrionales</taxon>
        <taxon>Vibrionaceae</taxon>
        <taxon>Grimontia</taxon>
    </lineage>
</organism>
<feature type="region of interest" description="Disordered" evidence="7">
    <location>
        <begin position="25"/>
        <end position="50"/>
    </location>
</feature>
<dbReference type="GO" id="GO:0019843">
    <property type="term" value="F:rRNA binding"/>
    <property type="evidence" value="ECO:0007669"/>
    <property type="project" value="UniProtKB-UniRule"/>
</dbReference>
<protein>
    <recommendedName>
        <fullName evidence="6">Ribosome rescue factor SmrB</fullName>
        <ecNumber evidence="6">3.1.-.-</ecNumber>
    </recommendedName>
</protein>
<comment type="subunit">
    <text evidence="6">Associates with collided ribosomes, but not with correctly translating polysomes.</text>
</comment>
<dbReference type="InterPro" id="IPR022990">
    <property type="entry name" value="SmrB-like"/>
</dbReference>
<dbReference type="Pfam" id="PF01713">
    <property type="entry name" value="Smr"/>
    <property type="match status" value="1"/>
</dbReference>
<dbReference type="SUPFAM" id="SSF160443">
    <property type="entry name" value="SMR domain-like"/>
    <property type="match status" value="1"/>
</dbReference>
<evidence type="ECO:0000256" key="2">
    <source>
        <dbReference type="ARBA" id="ARBA00022730"/>
    </source>
</evidence>
<evidence type="ECO:0000313" key="9">
    <source>
        <dbReference type="EMBL" id="CZF77259.1"/>
    </source>
</evidence>
<dbReference type="EMBL" id="FIZY01000001">
    <property type="protein sequence ID" value="CZF77259.1"/>
    <property type="molecule type" value="Genomic_DNA"/>
</dbReference>
<comment type="similarity">
    <text evidence="6">Belongs to the SmrB family.</text>
</comment>
<evidence type="ECO:0000256" key="5">
    <source>
        <dbReference type="ARBA" id="ARBA00022884"/>
    </source>
</evidence>
<dbReference type="PANTHER" id="PTHR35562">
    <property type="entry name" value="DNA ENDONUCLEASE SMRA-RELATED"/>
    <property type="match status" value="1"/>
</dbReference>
<dbReference type="InterPro" id="IPR002625">
    <property type="entry name" value="Smr_dom"/>
</dbReference>
<evidence type="ECO:0000256" key="4">
    <source>
        <dbReference type="ARBA" id="ARBA00022801"/>
    </source>
</evidence>
<dbReference type="Gene3D" id="3.30.1370.110">
    <property type="match status" value="1"/>
</dbReference>
<keyword evidence="4 6" id="KW-0378">Hydrolase</keyword>
<dbReference type="Proteomes" id="UP000073601">
    <property type="component" value="Unassembled WGS sequence"/>
</dbReference>
<feature type="compositionally biased region" description="Basic and acidic residues" evidence="7">
    <location>
        <begin position="37"/>
        <end position="50"/>
    </location>
</feature>
<reference evidence="10" key="1">
    <citation type="submission" date="2016-02" db="EMBL/GenBank/DDBJ databases">
        <authorList>
            <person name="Rodrigo-Torres Lidia"/>
            <person name="Arahal R.David."/>
        </authorList>
    </citation>
    <scope>NUCLEOTIDE SEQUENCE [LARGE SCALE GENOMIC DNA]</scope>
    <source>
        <strain evidence="10">CECT 8713</strain>
    </source>
</reference>
<proteinExistence type="inferred from homology"/>
<keyword evidence="1 6" id="KW-0540">Nuclease</keyword>
<dbReference type="GO" id="GO:0072344">
    <property type="term" value="P:rescue of stalled ribosome"/>
    <property type="evidence" value="ECO:0007669"/>
    <property type="project" value="UniProtKB-UniRule"/>
</dbReference>